<dbReference type="GO" id="GO:0005049">
    <property type="term" value="F:nuclear export signal receptor activity"/>
    <property type="evidence" value="ECO:0007669"/>
    <property type="project" value="InterPro"/>
</dbReference>
<evidence type="ECO:0000313" key="4">
    <source>
        <dbReference type="Proteomes" id="UP000287651"/>
    </source>
</evidence>
<organism evidence="3 4">
    <name type="scientific">Ensete ventricosum</name>
    <name type="common">Abyssinian banana</name>
    <name type="synonym">Musa ensete</name>
    <dbReference type="NCBI Taxonomy" id="4639"/>
    <lineage>
        <taxon>Eukaryota</taxon>
        <taxon>Viridiplantae</taxon>
        <taxon>Streptophyta</taxon>
        <taxon>Embryophyta</taxon>
        <taxon>Tracheophyta</taxon>
        <taxon>Spermatophyta</taxon>
        <taxon>Magnoliopsida</taxon>
        <taxon>Liliopsida</taxon>
        <taxon>Zingiberales</taxon>
        <taxon>Musaceae</taxon>
        <taxon>Ensete</taxon>
    </lineage>
</organism>
<dbReference type="Gene3D" id="1.25.10.10">
    <property type="entry name" value="Leucine-rich Repeat Variant"/>
    <property type="match status" value="1"/>
</dbReference>
<evidence type="ECO:0000256" key="1">
    <source>
        <dbReference type="SAM" id="MobiDB-lite"/>
    </source>
</evidence>
<dbReference type="Pfam" id="PF08389">
    <property type="entry name" value="Xpo1"/>
    <property type="match status" value="1"/>
</dbReference>
<dbReference type="GO" id="GO:0005737">
    <property type="term" value="C:cytoplasm"/>
    <property type="evidence" value="ECO:0007669"/>
    <property type="project" value="TreeGrafter"/>
</dbReference>
<dbReference type="EMBL" id="AMZH03007943">
    <property type="protein sequence ID" value="RRT60069.1"/>
    <property type="molecule type" value="Genomic_DNA"/>
</dbReference>
<accession>A0A426Z7X2</accession>
<comment type="caution">
    <text evidence="3">The sequence shown here is derived from an EMBL/GenBank/DDBJ whole genome shotgun (WGS) entry which is preliminary data.</text>
</comment>
<dbReference type="GO" id="GO:0005634">
    <property type="term" value="C:nucleus"/>
    <property type="evidence" value="ECO:0007669"/>
    <property type="project" value="TreeGrafter"/>
</dbReference>
<dbReference type="InterPro" id="IPR011989">
    <property type="entry name" value="ARM-like"/>
</dbReference>
<sequence length="269" mass="28998">VSSAVLFLGFGRWILERGPMADRLRDLSKPIDVTLLDATVAAFYGTGSKEEVGFSLVRGVLFGSVTFAFGLRHEWPAKWQSFIPDLVSAAKSSETICENCMAILKLIYCGNCQLEILLKFFPIASYRNLTLQCLTEVHVCYAAATTLLYMAVGMKAATTAAAAREKGKSSVARVMAAGVAAGCSGRGEKEAEEIAVAVEVAEKRRRQRPTMGGSDDWRPELTVVAVKKAGGWLQLWGRGWATLEGEETTTLDPTIGSGDGGDAREGRHD</sequence>
<dbReference type="InterPro" id="IPR013598">
    <property type="entry name" value="Exportin-1/Importin-b-like"/>
</dbReference>
<name>A0A426Z7X2_ENSVE</name>
<dbReference type="GO" id="GO:0006611">
    <property type="term" value="P:protein export from nucleus"/>
    <property type="evidence" value="ECO:0007669"/>
    <property type="project" value="InterPro"/>
</dbReference>
<feature type="non-terminal residue" evidence="3">
    <location>
        <position position="1"/>
    </location>
</feature>
<feature type="region of interest" description="Disordered" evidence="1">
    <location>
        <begin position="244"/>
        <end position="269"/>
    </location>
</feature>
<dbReference type="GO" id="GO:0000056">
    <property type="term" value="P:ribosomal small subunit export from nucleus"/>
    <property type="evidence" value="ECO:0007669"/>
    <property type="project" value="TreeGrafter"/>
</dbReference>
<feature type="domain" description="Exportin-1/Importin-beta-like" evidence="2">
    <location>
        <begin position="68"/>
        <end position="107"/>
    </location>
</feature>
<dbReference type="PANTHER" id="PTHR11223">
    <property type="entry name" value="EXPORTIN 1/5"/>
    <property type="match status" value="1"/>
</dbReference>
<dbReference type="InterPro" id="IPR045065">
    <property type="entry name" value="XPO1/5"/>
</dbReference>
<gene>
    <name evidence="3" type="ORF">B296_00014482</name>
</gene>
<dbReference type="Proteomes" id="UP000287651">
    <property type="component" value="Unassembled WGS sequence"/>
</dbReference>
<dbReference type="PANTHER" id="PTHR11223:SF2">
    <property type="entry name" value="EXPORTIN-1"/>
    <property type="match status" value="1"/>
</dbReference>
<protein>
    <recommendedName>
        <fullName evidence="2">Exportin-1/Importin-beta-like domain-containing protein</fullName>
    </recommendedName>
</protein>
<evidence type="ECO:0000313" key="3">
    <source>
        <dbReference type="EMBL" id="RRT60069.1"/>
    </source>
</evidence>
<reference evidence="3 4" key="1">
    <citation type="journal article" date="2014" name="Agronomy (Basel)">
        <title>A Draft Genome Sequence for Ensete ventricosum, the Drought-Tolerant Tree Against Hunger.</title>
        <authorList>
            <person name="Harrison J."/>
            <person name="Moore K.A."/>
            <person name="Paszkiewicz K."/>
            <person name="Jones T."/>
            <person name="Grant M."/>
            <person name="Ambacheew D."/>
            <person name="Muzemil S."/>
            <person name="Studholme D.J."/>
        </authorList>
    </citation>
    <scope>NUCLEOTIDE SEQUENCE [LARGE SCALE GENOMIC DNA]</scope>
</reference>
<dbReference type="AlphaFoldDB" id="A0A426Z7X2"/>
<proteinExistence type="predicted"/>
<evidence type="ECO:0000259" key="2">
    <source>
        <dbReference type="Pfam" id="PF08389"/>
    </source>
</evidence>
<dbReference type="GO" id="GO:0000055">
    <property type="term" value="P:ribosomal large subunit export from nucleus"/>
    <property type="evidence" value="ECO:0007669"/>
    <property type="project" value="TreeGrafter"/>
</dbReference>